<gene>
    <name evidence="1" type="ORF">E3O10_13900</name>
</gene>
<evidence type="ECO:0008006" key="3">
    <source>
        <dbReference type="Google" id="ProtNLM"/>
    </source>
</evidence>
<evidence type="ECO:0000313" key="1">
    <source>
        <dbReference type="EMBL" id="TFB86707.1"/>
    </source>
</evidence>
<dbReference type="Proteomes" id="UP000297654">
    <property type="component" value="Unassembled WGS sequence"/>
</dbReference>
<name>A0A5F0D3T3_9MICO</name>
<dbReference type="OrthoDB" id="9797931at2"/>
<sequence length="61" mass="6634">MYVREDVARAIRLLQTKTVPIEEIITATFDLADAAKAFRASDDPEQVKVLVTVGTSVPTTA</sequence>
<dbReference type="Gene3D" id="3.90.180.10">
    <property type="entry name" value="Medium-chain alcohol dehydrogenases, catalytic domain"/>
    <property type="match status" value="1"/>
</dbReference>
<evidence type="ECO:0000313" key="2">
    <source>
        <dbReference type="Proteomes" id="UP000297654"/>
    </source>
</evidence>
<keyword evidence="2" id="KW-1185">Reference proteome</keyword>
<dbReference type="AlphaFoldDB" id="A0A5F0D3T3"/>
<reference evidence="1 2" key="1">
    <citation type="submission" date="2019-03" db="EMBL/GenBank/DDBJ databases">
        <title>Genomics of glacier-inhabiting Cryobacterium strains.</title>
        <authorList>
            <person name="Liu Q."/>
            <person name="Xin Y.-H."/>
        </authorList>
    </citation>
    <scope>NUCLEOTIDE SEQUENCE [LARGE SCALE GENOMIC DNA]</scope>
    <source>
        <strain evidence="1 2">Hh15</strain>
    </source>
</reference>
<organism evidence="1 2">
    <name type="scientific">Cryobacterium luteum</name>
    <dbReference type="NCBI Taxonomy" id="1424661"/>
    <lineage>
        <taxon>Bacteria</taxon>
        <taxon>Bacillati</taxon>
        <taxon>Actinomycetota</taxon>
        <taxon>Actinomycetes</taxon>
        <taxon>Micrococcales</taxon>
        <taxon>Microbacteriaceae</taxon>
        <taxon>Cryobacterium</taxon>
    </lineage>
</organism>
<protein>
    <recommendedName>
        <fullName evidence="3">Zinc-binding dehydrogenase</fullName>
    </recommendedName>
</protein>
<comment type="caution">
    <text evidence="1">The sequence shown here is derived from an EMBL/GenBank/DDBJ whole genome shotgun (WGS) entry which is preliminary data.</text>
</comment>
<dbReference type="RefSeq" id="WP_134361243.1">
    <property type="nucleotide sequence ID" value="NZ_FOCN01000009.1"/>
</dbReference>
<dbReference type="EMBL" id="SOFF01000033">
    <property type="protein sequence ID" value="TFB86707.1"/>
    <property type="molecule type" value="Genomic_DNA"/>
</dbReference>
<accession>A0A5F0D3T3</accession>
<proteinExistence type="predicted"/>